<dbReference type="Gene3D" id="3.90.320.10">
    <property type="match status" value="1"/>
</dbReference>
<feature type="domain" description="DUF83" evidence="14">
    <location>
        <begin position="11"/>
        <end position="195"/>
    </location>
</feature>
<dbReference type="EC" id="3.1.12.1" evidence="3 13"/>
<comment type="function">
    <text evidence="13">CRISPR (clustered regularly interspaced short palindromic repeat) is an adaptive immune system that provides protection against mobile genetic elements (viruses, transposable elements and conjugative plasmids). CRISPR clusters contain sequences complementary to antecedent mobile elements and target invading nucleic acids. CRISPR clusters are transcribed and processed into CRISPR RNA (crRNA).</text>
</comment>
<evidence type="ECO:0000256" key="6">
    <source>
        <dbReference type="ARBA" id="ARBA00022723"/>
    </source>
</evidence>
<dbReference type="InterPro" id="IPR022765">
    <property type="entry name" value="Dna2/Cas4_DUF83"/>
</dbReference>
<evidence type="ECO:0000256" key="3">
    <source>
        <dbReference type="ARBA" id="ARBA00012768"/>
    </source>
</evidence>
<comment type="cofactor">
    <cofactor evidence="1">
        <name>[4Fe-4S] cluster</name>
        <dbReference type="ChEBI" id="CHEBI:49883"/>
    </cofactor>
</comment>
<evidence type="ECO:0000259" key="14">
    <source>
        <dbReference type="Pfam" id="PF01930"/>
    </source>
</evidence>
<gene>
    <name evidence="15" type="ORF">SAMN02910344_02017</name>
</gene>
<comment type="similarity">
    <text evidence="2 13">Belongs to the CRISPR-associated exonuclease Cas4 family.</text>
</comment>
<keyword evidence="6 13" id="KW-0479">Metal-binding</keyword>
<keyword evidence="8 13" id="KW-0269">Exonuclease</keyword>
<evidence type="ECO:0000256" key="11">
    <source>
        <dbReference type="ARBA" id="ARBA00023118"/>
    </source>
</evidence>
<dbReference type="GO" id="GO:0046872">
    <property type="term" value="F:metal ion binding"/>
    <property type="evidence" value="ECO:0007669"/>
    <property type="project" value="UniProtKB-KW"/>
</dbReference>
<keyword evidence="9 13" id="KW-0408">Iron</keyword>
<keyword evidence="7 13" id="KW-0378">Hydrolase</keyword>
<evidence type="ECO:0000256" key="12">
    <source>
        <dbReference type="ARBA" id="ARBA00023211"/>
    </source>
</evidence>
<keyword evidence="12 13" id="KW-0464">Manganese</keyword>
<sequence>MVMKQYDIPVSMLRQYCFCPRIVYFYLVRQLTPSEKLWMKQGVDEHNRQIMLNNRRNLSRYHICADNWKIRNNIELYSKNLSIHGICDCIIETSDEIIVVEFKSNEHLMCSAGVKIQLCAYVMCCEEKYNISINRGFILYGRKGQTYEICIDEKLRIKTIEVVGKIKKIIDTEILPDSTAEAKKCCQCEFFNFCADRY</sequence>
<evidence type="ECO:0000313" key="15">
    <source>
        <dbReference type="EMBL" id="SFP66945.1"/>
    </source>
</evidence>
<evidence type="ECO:0000256" key="7">
    <source>
        <dbReference type="ARBA" id="ARBA00022801"/>
    </source>
</evidence>
<evidence type="ECO:0000256" key="4">
    <source>
        <dbReference type="ARBA" id="ARBA00020049"/>
    </source>
</evidence>
<name>A0A662ZKT2_9GAMM</name>
<dbReference type="PANTHER" id="PTHR36531:SF6">
    <property type="entry name" value="DNA REPLICATION ATP-DEPENDENT HELICASE_NUCLEASE DNA2"/>
    <property type="match status" value="1"/>
</dbReference>
<organism evidence="15 16">
    <name type="scientific">Ruminobacter amylophilus</name>
    <dbReference type="NCBI Taxonomy" id="867"/>
    <lineage>
        <taxon>Bacteria</taxon>
        <taxon>Pseudomonadati</taxon>
        <taxon>Pseudomonadota</taxon>
        <taxon>Gammaproteobacteria</taxon>
        <taxon>Aeromonadales</taxon>
        <taxon>Succinivibrionaceae</taxon>
        <taxon>Ruminobacter</taxon>
    </lineage>
</organism>
<dbReference type="GO" id="GO:0051536">
    <property type="term" value="F:iron-sulfur cluster binding"/>
    <property type="evidence" value="ECO:0007669"/>
    <property type="project" value="UniProtKB-KW"/>
</dbReference>
<proteinExistence type="inferred from homology"/>
<evidence type="ECO:0000256" key="8">
    <source>
        <dbReference type="ARBA" id="ARBA00022839"/>
    </source>
</evidence>
<evidence type="ECO:0000256" key="5">
    <source>
        <dbReference type="ARBA" id="ARBA00022722"/>
    </source>
</evidence>
<dbReference type="GO" id="GO:0004527">
    <property type="term" value="F:exonuclease activity"/>
    <property type="evidence" value="ECO:0007669"/>
    <property type="project" value="UniProtKB-KW"/>
</dbReference>
<dbReference type="InterPro" id="IPR051827">
    <property type="entry name" value="Cas4_exonuclease"/>
</dbReference>
<evidence type="ECO:0000256" key="10">
    <source>
        <dbReference type="ARBA" id="ARBA00023014"/>
    </source>
</evidence>
<evidence type="ECO:0000313" key="16">
    <source>
        <dbReference type="Proteomes" id="UP000243745"/>
    </source>
</evidence>
<protein>
    <recommendedName>
        <fullName evidence="4 13">CRISPR-associated exonuclease Cas4</fullName>
        <ecNumber evidence="3 13">3.1.12.1</ecNumber>
    </recommendedName>
</protein>
<dbReference type="NCBIfam" id="TIGR00372">
    <property type="entry name" value="cas4"/>
    <property type="match status" value="1"/>
</dbReference>
<dbReference type="AlphaFoldDB" id="A0A662ZKT2"/>
<dbReference type="PANTHER" id="PTHR36531">
    <property type="entry name" value="CRISPR-ASSOCIATED EXONUCLEASE CAS4"/>
    <property type="match status" value="1"/>
</dbReference>
<keyword evidence="11 13" id="KW-0051">Antiviral defense</keyword>
<dbReference type="Proteomes" id="UP000243745">
    <property type="component" value="Unassembled WGS sequence"/>
</dbReference>
<keyword evidence="10 13" id="KW-0411">Iron-sulfur</keyword>
<keyword evidence="16" id="KW-1185">Reference proteome</keyword>
<evidence type="ECO:0000256" key="2">
    <source>
        <dbReference type="ARBA" id="ARBA00009189"/>
    </source>
</evidence>
<comment type="cofactor">
    <cofactor evidence="13">
        <name>iron-sulfur cluster</name>
        <dbReference type="ChEBI" id="CHEBI:30408"/>
    </cofactor>
</comment>
<dbReference type="GO" id="GO:0051607">
    <property type="term" value="P:defense response to virus"/>
    <property type="evidence" value="ECO:0007669"/>
    <property type="project" value="UniProtKB-KW"/>
</dbReference>
<dbReference type="InterPro" id="IPR011604">
    <property type="entry name" value="PDDEXK-like_dom_sf"/>
</dbReference>
<keyword evidence="5 13" id="KW-0540">Nuclease</keyword>
<evidence type="ECO:0000256" key="9">
    <source>
        <dbReference type="ARBA" id="ARBA00023004"/>
    </source>
</evidence>
<dbReference type="Pfam" id="PF01930">
    <property type="entry name" value="Cas_Cas4"/>
    <property type="match status" value="1"/>
</dbReference>
<evidence type="ECO:0000256" key="13">
    <source>
        <dbReference type="RuleBase" id="RU365022"/>
    </source>
</evidence>
<accession>A0A662ZKT2</accession>
<dbReference type="EMBL" id="FOXF01000052">
    <property type="protein sequence ID" value="SFP66945.1"/>
    <property type="molecule type" value="Genomic_DNA"/>
</dbReference>
<comment type="cofactor">
    <cofactor evidence="13">
        <name>Mg(2+)</name>
        <dbReference type="ChEBI" id="CHEBI:18420"/>
    </cofactor>
    <cofactor evidence="13">
        <name>Mn(2+)</name>
        <dbReference type="ChEBI" id="CHEBI:29035"/>
    </cofactor>
    <text evidence="13">Mg(2+) or Mn(2+) required for ssDNA cleavage activity.</text>
</comment>
<evidence type="ECO:0000256" key="1">
    <source>
        <dbReference type="ARBA" id="ARBA00001966"/>
    </source>
</evidence>
<dbReference type="InterPro" id="IPR013343">
    <property type="entry name" value="CRISPR-assoc_prot_Cas4"/>
</dbReference>
<dbReference type="OrthoDB" id="9803119at2"/>
<reference evidence="15 16" key="1">
    <citation type="submission" date="2016-10" db="EMBL/GenBank/DDBJ databases">
        <authorList>
            <person name="Varghese N."/>
            <person name="Submissions S."/>
        </authorList>
    </citation>
    <scope>NUCLEOTIDE SEQUENCE [LARGE SCALE GENOMIC DNA]</scope>
    <source>
        <strain evidence="15 16">DSM 1361</strain>
    </source>
</reference>